<sequence>MKSNDAFTSTCRHCRFYSPEGRRGGHCDQLNVAVRSGWKACPLATPIFEPEWEFSGIPLWHRESSFALSTHPEGITFTHTVEPTTSEAEVKI</sequence>
<keyword evidence="2" id="KW-1185">Reference proteome</keyword>
<accession>A0A1Z4JLS1</accession>
<dbReference type="AlphaFoldDB" id="A0A1Z4JLS1"/>
<reference evidence="1 2" key="1">
    <citation type="submission" date="2017-06" db="EMBL/GenBank/DDBJ databases">
        <title>Genome sequencing of cyanobaciteial culture collection at National Institute for Environmental Studies (NIES).</title>
        <authorList>
            <person name="Hirose Y."/>
            <person name="Shimura Y."/>
            <person name="Fujisawa T."/>
            <person name="Nakamura Y."/>
            <person name="Kawachi M."/>
        </authorList>
    </citation>
    <scope>NUCLEOTIDE SEQUENCE [LARGE SCALE GENOMIC DNA]</scope>
    <source>
        <strain evidence="1 2">NIES-2135</strain>
    </source>
</reference>
<evidence type="ECO:0000313" key="1">
    <source>
        <dbReference type="EMBL" id="BAY57578.1"/>
    </source>
</evidence>
<name>A0A1Z4JLS1_LEPBY</name>
<proteinExistence type="predicted"/>
<evidence type="ECO:0000313" key="2">
    <source>
        <dbReference type="Proteomes" id="UP000217895"/>
    </source>
</evidence>
<gene>
    <name evidence="1" type="ORF">NIES2135_44480</name>
</gene>
<dbReference type="Proteomes" id="UP000217895">
    <property type="component" value="Chromosome"/>
</dbReference>
<dbReference type="EMBL" id="AP018203">
    <property type="protein sequence ID" value="BAY57578.1"/>
    <property type="molecule type" value="Genomic_DNA"/>
</dbReference>
<protein>
    <submittedName>
        <fullName evidence="1">Uncharacterized protein</fullName>
    </submittedName>
</protein>
<organism evidence="1 2">
    <name type="scientific">Leptolyngbya boryana NIES-2135</name>
    <dbReference type="NCBI Taxonomy" id="1973484"/>
    <lineage>
        <taxon>Bacteria</taxon>
        <taxon>Bacillati</taxon>
        <taxon>Cyanobacteriota</taxon>
        <taxon>Cyanophyceae</taxon>
        <taxon>Leptolyngbyales</taxon>
        <taxon>Leptolyngbyaceae</taxon>
        <taxon>Leptolyngbya group</taxon>
        <taxon>Leptolyngbya</taxon>
    </lineage>
</organism>